<evidence type="ECO:0000313" key="2">
    <source>
        <dbReference type="Proteomes" id="UP000190235"/>
    </source>
</evidence>
<accession>A0A1M7HZQ3</accession>
<reference evidence="2" key="1">
    <citation type="submission" date="2016-11" db="EMBL/GenBank/DDBJ databases">
        <authorList>
            <person name="Varghese N."/>
            <person name="Submissions S."/>
        </authorList>
    </citation>
    <scope>NUCLEOTIDE SEQUENCE [LARGE SCALE GENOMIC DNA]</scope>
    <source>
        <strain evidence="2">ACAM 48</strain>
    </source>
</reference>
<evidence type="ECO:0000313" key="1">
    <source>
        <dbReference type="EMBL" id="SHM33869.1"/>
    </source>
</evidence>
<sequence>MSRCNLLIFKQKAMLLNISYNRSKTKEKIDKEVGKPFTLLARMKLNGTGSPKLHITDTSIDIHNLLVLDNNANTCNVEMRPNGIIVMFRSLLETYALVIPYYKLHLYKGKAEEYSIYRDHSKIKVRADTPAIHKYFKKILDYKADNALTQIGDL</sequence>
<dbReference type="Proteomes" id="UP000190235">
    <property type="component" value="Chromosome I"/>
</dbReference>
<organism evidence="1 2">
    <name type="scientific">Salegentibacter salegens</name>
    <dbReference type="NCBI Taxonomy" id="143223"/>
    <lineage>
        <taxon>Bacteria</taxon>
        <taxon>Pseudomonadati</taxon>
        <taxon>Bacteroidota</taxon>
        <taxon>Flavobacteriia</taxon>
        <taxon>Flavobacteriales</taxon>
        <taxon>Flavobacteriaceae</taxon>
        <taxon>Salegentibacter</taxon>
    </lineage>
</organism>
<name>A0A1M7HZQ3_9FLAO</name>
<proteinExistence type="predicted"/>
<keyword evidence="2" id="KW-1185">Reference proteome</keyword>
<dbReference type="AlphaFoldDB" id="A0A1M7HZQ3"/>
<dbReference type="EMBL" id="LT670848">
    <property type="protein sequence ID" value="SHM33869.1"/>
    <property type="molecule type" value="Genomic_DNA"/>
</dbReference>
<gene>
    <name evidence="1" type="ORF">SAMN05878281_0345</name>
</gene>
<protein>
    <submittedName>
        <fullName evidence="1">Uncharacterized protein</fullName>
    </submittedName>
</protein>
<dbReference type="STRING" id="143223.SAMN05878281_0345"/>